<sequence length="87" mass="10495">MGFNFFFFLFVEKLAKFQNLKNYYFNFFSFCIIIFSFIYFSNTFQNEGLAVLLVEILVFTYSFTFLFLLFSLLTSTFSFKSLVLLFF</sequence>
<reference evidence="2 3" key="1">
    <citation type="submission" date="2018-06" db="EMBL/GenBank/DDBJ databases">
        <title>Comparative genomics reveals the genomic features of Rhizophagus irregularis, R. cerebriforme, R. diaphanum and Gigaspora rosea, and their symbiotic lifestyle signature.</title>
        <authorList>
            <person name="Morin E."/>
            <person name="San Clemente H."/>
            <person name="Chen E.C.H."/>
            <person name="De La Providencia I."/>
            <person name="Hainaut M."/>
            <person name="Kuo A."/>
            <person name="Kohler A."/>
            <person name="Murat C."/>
            <person name="Tang N."/>
            <person name="Roy S."/>
            <person name="Loubradou J."/>
            <person name="Henrissat B."/>
            <person name="Grigoriev I.V."/>
            <person name="Corradi N."/>
            <person name="Roux C."/>
            <person name="Martin F.M."/>
        </authorList>
    </citation>
    <scope>NUCLEOTIDE SEQUENCE [LARGE SCALE GENOMIC DNA]</scope>
    <source>
        <strain evidence="2 3">DAOM 227022</strain>
    </source>
</reference>
<evidence type="ECO:0000313" key="2">
    <source>
        <dbReference type="EMBL" id="RIA93673.1"/>
    </source>
</evidence>
<proteinExistence type="predicted"/>
<keyword evidence="3" id="KW-1185">Reference proteome</keyword>
<accession>A0A397T665</accession>
<name>A0A397T665_9GLOM</name>
<evidence type="ECO:0000313" key="3">
    <source>
        <dbReference type="Proteomes" id="UP000265703"/>
    </source>
</evidence>
<keyword evidence="1" id="KW-0472">Membrane</keyword>
<gene>
    <name evidence="2" type="ORF">C1645_609380</name>
</gene>
<dbReference type="Proteomes" id="UP000265703">
    <property type="component" value="Unassembled WGS sequence"/>
</dbReference>
<protein>
    <submittedName>
        <fullName evidence="2">Uncharacterized protein</fullName>
    </submittedName>
</protein>
<keyword evidence="1" id="KW-0812">Transmembrane</keyword>
<dbReference type="EMBL" id="QKYT01000099">
    <property type="protein sequence ID" value="RIA93673.1"/>
    <property type="molecule type" value="Genomic_DNA"/>
</dbReference>
<dbReference type="AlphaFoldDB" id="A0A397T665"/>
<evidence type="ECO:0000256" key="1">
    <source>
        <dbReference type="SAM" id="Phobius"/>
    </source>
</evidence>
<keyword evidence="1" id="KW-1133">Transmembrane helix</keyword>
<comment type="caution">
    <text evidence="2">The sequence shown here is derived from an EMBL/GenBank/DDBJ whole genome shotgun (WGS) entry which is preliminary data.</text>
</comment>
<feature type="transmembrane region" description="Helical" evidence="1">
    <location>
        <begin position="48"/>
        <end position="73"/>
    </location>
</feature>
<feature type="transmembrane region" description="Helical" evidence="1">
    <location>
        <begin position="23"/>
        <end position="42"/>
    </location>
</feature>
<organism evidence="2 3">
    <name type="scientific">Glomus cerebriforme</name>
    <dbReference type="NCBI Taxonomy" id="658196"/>
    <lineage>
        <taxon>Eukaryota</taxon>
        <taxon>Fungi</taxon>
        <taxon>Fungi incertae sedis</taxon>
        <taxon>Mucoromycota</taxon>
        <taxon>Glomeromycotina</taxon>
        <taxon>Glomeromycetes</taxon>
        <taxon>Glomerales</taxon>
        <taxon>Glomeraceae</taxon>
        <taxon>Glomus</taxon>
    </lineage>
</organism>